<feature type="compositionally biased region" description="Polar residues" evidence="1">
    <location>
        <begin position="48"/>
        <end position="66"/>
    </location>
</feature>
<evidence type="ECO:0000313" key="2">
    <source>
        <dbReference type="EMBL" id="RDW63717.1"/>
    </source>
</evidence>
<comment type="caution">
    <text evidence="2">The sequence shown here is derived from an EMBL/GenBank/DDBJ whole genome shotgun (WGS) entry which is preliminary data.</text>
</comment>
<dbReference type="AlphaFoldDB" id="A0A3D8QPK3"/>
<feature type="compositionally biased region" description="Basic and acidic residues" evidence="1">
    <location>
        <begin position="134"/>
        <end position="143"/>
    </location>
</feature>
<reference evidence="2 3" key="1">
    <citation type="journal article" date="2018" name="IMA Fungus">
        <title>IMA Genome-F 9: Draft genome sequence of Annulohypoxylon stygium, Aspergillus mulundensis, Berkeleyomyces basicola (syn. Thielaviopsis basicola), Ceratocystis smalleyi, two Cercospora beticola strains, Coleophoma cylindrospora, Fusarium fracticaudum, Phialophora cf. hyalina, and Morchella septimelata.</title>
        <authorList>
            <person name="Wingfield B.D."/>
            <person name="Bills G.F."/>
            <person name="Dong Y."/>
            <person name="Huang W."/>
            <person name="Nel W.J."/>
            <person name="Swalarsk-Parry B.S."/>
            <person name="Vaghefi N."/>
            <person name="Wilken P.M."/>
            <person name="An Z."/>
            <person name="de Beer Z.W."/>
            <person name="De Vos L."/>
            <person name="Chen L."/>
            <person name="Duong T.A."/>
            <person name="Gao Y."/>
            <person name="Hammerbacher A."/>
            <person name="Kikkert J.R."/>
            <person name="Li Y."/>
            <person name="Li H."/>
            <person name="Li K."/>
            <person name="Li Q."/>
            <person name="Liu X."/>
            <person name="Ma X."/>
            <person name="Naidoo K."/>
            <person name="Pethybridge S.J."/>
            <person name="Sun J."/>
            <person name="Steenkamp E.T."/>
            <person name="van der Nest M.A."/>
            <person name="van Wyk S."/>
            <person name="Wingfield M.J."/>
            <person name="Xiong C."/>
            <person name="Yue Q."/>
            <person name="Zhang X."/>
        </authorList>
    </citation>
    <scope>NUCLEOTIDE SEQUENCE [LARGE SCALE GENOMIC DNA]</scope>
    <source>
        <strain evidence="2 3">BP6252</strain>
    </source>
</reference>
<feature type="compositionally biased region" description="Low complexity" evidence="1">
    <location>
        <begin position="262"/>
        <end position="274"/>
    </location>
</feature>
<feature type="region of interest" description="Disordered" evidence="1">
    <location>
        <begin position="233"/>
        <end position="292"/>
    </location>
</feature>
<keyword evidence="3" id="KW-1185">Reference proteome</keyword>
<evidence type="ECO:0000313" key="3">
    <source>
        <dbReference type="Proteomes" id="UP000256645"/>
    </source>
</evidence>
<dbReference type="OrthoDB" id="4159781at2759"/>
<sequence length="531" mass="59051">MDDDHEDHRGAPGTTARLAPSNPTTRRAEHADPPASTSLSPDVLEWVQVSTPSGRSNVANVQQIRSHVTRRRHQRVASERTKYGTLRQTNSNRRILPLALAGDESKVSINEKKGAEKKDPEEDLPLKSCGAGKADVENIDPRSHSKNWTKKEIEHQELVSAPTTGFGSRGSQAIWLLPSNLQAPPYAAHLINHLPVHALDAGHVQPGGVSHDPVYGGDAHRPAAKPRILPAVGQAQGASPRGRQPASPQPGHRLVRRDHRGGPVASGPGAPVRGSPSLATTHGWPGTNRQAPRIDTNVSCVLDSLPRFPPPENTIPVFDLPVRSVSLEPLRRRGVRNDLLTTMLVYQDLTVQIAAAGGLCRFLESNWLTPAFLGVSSLGGRQKMNAVFRRLLRRPATEYDVDLWHPNLTETCRLAVLIHFCAMYEEYQRWPPIHNPQNAASLKDAVLKAELLHLDDLEEFRIWVLFTGANACVESSLQQDWFDQQVHIIQKLYLWDEIEPILKKWFWTGDDCRRRYFAVWQRVGLNACVDI</sequence>
<name>A0A3D8QPK3_9HELO</name>
<feature type="compositionally biased region" description="Basic and acidic residues" evidence="1">
    <location>
        <begin position="110"/>
        <end position="120"/>
    </location>
</feature>
<protein>
    <submittedName>
        <fullName evidence="2">Uncharacterized protein</fullName>
    </submittedName>
</protein>
<feature type="compositionally biased region" description="Basic and acidic residues" evidence="1">
    <location>
        <begin position="1"/>
        <end position="10"/>
    </location>
</feature>
<dbReference type="Proteomes" id="UP000256645">
    <property type="component" value="Unassembled WGS sequence"/>
</dbReference>
<proteinExistence type="predicted"/>
<dbReference type="EMBL" id="PDLM01000013">
    <property type="protein sequence ID" value="RDW63717.1"/>
    <property type="molecule type" value="Genomic_DNA"/>
</dbReference>
<feature type="region of interest" description="Disordered" evidence="1">
    <location>
        <begin position="1"/>
        <end position="77"/>
    </location>
</feature>
<feature type="region of interest" description="Disordered" evidence="1">
    <location>
        <begin position="110"/>
        <end position="143"/>
    </location>
</feature>
<evidence type="ECO:0000256" key="1">
    <source>
        <dbReference type="SAM" id="MobiDB-lite"/>
    </source>
</evidence>
<organism evidence="2 3">
    <name type="scientific">Coleophoma cylindrospora</name>
    <dbReference type="NCBI Taxonomy" id="1849047"/>
    <lineage>
        <taxon>Eukaryota</taxon>
        <taxon>Fungi</taxon>
        <taxon>Dikarya</taxon>
        <taxon>Ascomycota</taxon>
        <taxon>Pezizomycotina</taxon>
        <taxon>Leotiomycetes</taxon>
        <taxon>Helotiales</taxon>
        <taxon>Dermateaceae</taxon>
        <taxon>Coleophoma</taxon>
    </lineage>
</organism>
<gene>
    <name evidence="2" type="ORF">BP6252_11262</name>
</gene>
<accession>A0A3D8QPK3</accession>